<sequence length="327" mass="34974">MVTTRNGKRTAAEAPAAAATTKKQKLPVRAKEGKTAASKKDETSRSSSSKKRASFVVELKSEAGAAAGAQDVKEKQIITGAEQPAPKTDADEIGDSDASPESIGDEAHEAAEQLAAESKTALVAEGGDDDDSDSDAAPEAVSTSKAAVQAKKSAQAANKAIAEQQANQKRKRQERNARLQEQAAARKAQEDVAPAKKSSNEEEEESEEKTETAAREATTTGRRKRLDLPSELPAEFLESDSEDDGETEDGAGDRKPRKARKLETAEAQLLREARAPRDEVVGTTVFRTVKKEDERLAPKAQKYSVNAKKALLARGRAPVKARRGFLV</sequence>
<protein>
    <recommendedName>
        <fullName evidence="4">U3 snoRNA associated</fullName>
    </recommendedName>
</protein>
<dbReference type="InterPro" id="IPR013268">
    <property type="entry name" value="UTP16"/>
</dbReference>
<proteinExistence type="predicted"/>
<feature type="region of interest" description="Disordered" evidence="1">
    <location>
        <begin position="1"/>
        <end position="261"/>
    </location>
</feature>
<dbReference type="GO" id="GO:0030515">
    <property type="term" value="F:snoRNA binding"/>
    <property type="evidence" value="ECO:0007669"/>
    <property type="project" value="InterPro"/>
</dbReference>
<feature type="compositionally biased region" description="Low complexity" evidence="1">
    <location>
        <begin position="145"/>
        <end position="167"/>
    </location>
</feature>
<name>A0AAI9USW2_9PEZI</name>
<feature type="compositionally biased region" description="Basic and acidic residues" evidence="1">
    <location>
        <begin position="29"/>
        <end position="44"/>
    </location>
</feature>
<feature type="compositionally biased region" description="Acidic residues" evidence="1">
    <location>
        <begin position="126"/>
        <end position="136"/>
    </location>
</feature>
<dbReference type="Pfam" id="PF08297">
    <property type="entry name" value="U3_snoRNA_assoc"/>
    <property type="match status" value="1"/>
</dbReference>
<dbReference type="Proteomes" id="UP001239795">
    <property type="component" value="Unassembled WGS sequence"/>
</dbReference>
<feature type="compositionally biased region" description="Low complexity" evidence="1">
    <location>
        <begin position="12"/>
        <end position="21"/>
    </location>
</feature>
<organism evidence="2 3">
    <name type="scientific">Colletotrichum melonis</name>
    <dbReference type="NCBI Taxonomy" id="1209925"/>
    <lineage>
        <taxon>Eukaryota</taxon>
        <taxon>Fungi</taxon>
        <taxon>Dikarya</taxon>
        <taxon>Ascomycota</taxon>
        <taxon>Pezizomycotina</taxon>
        <taxon>Sordariomycetes</taxon>
        <taxon>Hypocreomycetidae</taxon>
        <taxon>Glomerellales</taxon>
        <taxon>Glomerellaceae</taxon>
        <taxon>Colletotrichum</taxon>
        <taxon>Colletotrichum acutatum species complex</taxon>
    </lineage>
</organism>
<evidence type="ECO:0000313" key="3">
    <source>
        <dbReference type="Proteomes" id="UP001239795"/>
    </source>
</evidence>
<evidence type="ECO:0000313" key="2">
    <source>
        <dbReference type="EMBL" id="KAK1462272.1"/>
    </source>
</evidence>
<reference evidence="2 3" key="1">
    <citation type="submission" date="2016-10" db="EMBL/GenBank/DDBJ databases">
        <title>The genome sequence of Colletotrichum fioriniae PJ7.</title>
        <authorList>
            <person name="Baroncelli R."/>
        </authorList>
    </citation>
    <scope>NUCLEOTIDE SEQUENCE [LARGE SCALE GENOMIC DNA]</scope>
    <source>
        <strain evidence="2">Col 31</strain>
    </source>
</reference>
<dbReference type="EMBL" id="MLGG01000009">
    <property type="protein sequence ID" value="KAK1462272.1"/>
    <property type="molecule type" value="Genomic_DNA"/>
</dbReference>
<feature type="compositionally biased region" description="Acidic residues" evidence="1">
    <location>
        <begin position="237"/>
        <end position="250"/>
    </location>
</feature>
<dbReference type="GO" id="GO:0006364">
    <property type="term" value="P:rRNA processing"/>
    <property type="evidence" value="ECO:0007669"/>
    <property type="project" value="InterPro"/>
</dbReference>
<gene>
    <name evidence="2" type="ORF">CMEL01_14239</name>
</gene>
<dbReference type="AlphaFoldDB" id="A0AAI9USW2"/>
<accession>A0AAI9USW2</accession>
<evidence type="ECO:0008006" key="4">
    <source>
        <dbReference type="Google" id="ProtNLM"/>
    </source>
</evidence>
<comment type="caution">
    <text evidence="2">The sequence shown here is derived from an EMBL/GenBank/DDBJ whole genome shotgun (WGS) entry which is preliminary data.</text>
</comment>
<evidence type="ECO:0000256" key="1">
    <source>
        <dbReference type="SAM" id="MobiDB-lite"/>
    </source>
</evidence>
<feature type="compositionally biased region" description="Basic and acidic residues" evidence="1">
    <location>
        <begin position="187"/>
        <end position="200"/>
    </location>
</feature>
<keyword evidence="3" id="KW-1185">Reference proteome</keyword>